<proteinExistence type="predicted"/>
<protein>
    <submittedName>
        <fullName evidence="1">Uncharacterized protein</fullName>
    </submittedName>
</protein>
<name>A0A840QF89_9PSEU</name>
<organism evidence="1 2">
    <name type="scientific">Saccharopolyspora phatthalungensis</name>
    <dbReference type="NCBI Taxonomy" id="664693"/>
    <lineage>
        <taxon>Bacteria</taxon>
        <taxon>Bacillati</taxon>
        <taxon>Actinomycetota</taxon>
        <taxon>Actinomycetes</taxon>
        <taxon>Pseudonocardiales</taxon>
        <taxon>Pseudonocardiaceae</taxon>
        <taxon>Saccharopolyspora</taxon>
    </lineage>
</organism>
<dbReference type="Proteomes" id="UP000584374">
    <property type="component" value="Unassembled WGS sequence"/>
</dbReference>
<accession>A0A840QF89</accession>
<comment type="caution">
    <text evidence="1">The sequence shown here is derived from an EMBL/GenBank/DDBJ whole genome shotgun (WGS) entry which is preliminary data.</text>
</comment>
<evidence type="ECO:0000313" key="2">
    <source>
        <dbReference type="Proteomes" id="UP000584374"/>
    </source>
</evidence>
<dbReference type="AlphaFoldDB" id="A0A840QF89"/>
<gene>
    <name evidence="1" type="ORF">BJ970_004783</name>
</gene>
<dbReference type="RefSeq" id="WP_184728238.1">
    <property type="nucleotide sequence ID" value="NZ_JACHIW010000001.1"/>
</dbReference>
<evidence type="ECO:0000313" key="1">
    <source>
        <dbReference type="EMBL" id="MBB5157249.1"/>
    </source>
</evidence>
<dbReference type="EMBL" id="JACHIW010000001">
    <property type="protein sequence ID" value="MBB5157249.1"/>
    <property type="molecule type" value="Genomic_DNA"/>
</dbReference>
<keyword evidence="2" id="KW-1185">Reference proteome</keyword>
<sequence>MKRPNYRLLIRERQLPVALHHPQMFRQRPRTHLKPERGIEIDILPRPNLDVTFRRASHLLITEPEQEFLEDTLVIRSVQIHDDPSLSARGML</sequence>
<reference evidence="1 2" key="1">
    <citation type="submission" date="2020-08" db="EMBL/GenBank/DDBJ databases">
        <title>Sequencing the genomes of 1000 actinobacteria strains.</title>
        <authorList>
            <person name="Klenk H.-P."/>
        </authorList>
    </citation>
    <scope>NUCLEOTIDE SEQUENCE [LARGE SCALE GENOMIC DNA]</scope>
    <source>
        <strain evidence="1 2">DSM 45584</strain>
    </source>
</reference>